<organism evidence="1">
    <name type="scientific">Rhizophora mucronata</name>
    <name type="common">Asiatic mangrove</name>
    <dbReference type="NCBI Taxonomy" id="61149"/>
    <lineage>
        <taxon>Eukaryota</taxon>
        <taxon>Viridiplantae</taxon>
        <taxon>Streptophyta</taxon>
        <taxon>Embryophyta</taxon>
        <taxon>Tracheophyta</taxon>
        <taxon>Spermatophyta</taxon>
        <taxon>Magnoliopsida</taxon>
        <taxon>eudicotyledons</taxon>
        <taxon>Gunneridae</taxon>
        <taxon>Pentapetalae</taxon>
        <taxon>rosids</taxon>
        <taxon>fabids</taxon>
        <taxon>Malpighiales</taxon>
        <taxon>Rhizophoraceae</taxon>
        <taxon>Rhizophora</taxon>
    </lineage>
</organism>
<sequence length="25" mass="3177">MPFRHEFESEQEKIYKIIKIKIKIK</sequence>
<evidence type="ECO:0000313" key="1">
    <source>
        <dbReference type="EMBL" id="MBX39897.1"/>
    </source>
</evidence>
<reference evidence="1" key="1">
    <citation type="submission" date="2018-02" db="EMBL/GenBank/DDBJ databases">
        <title>Rhizophora mucronata_Transcriptome.</title>
        <authorList>
            <person name="Meera S.P."/>
            <person name="Sreeshan A."/>
            <person name="Augustine A."/>
        </authorList>
    </citation>
    <scope>NUCLEOTIDE SEQUENCE</scope>
    <source>
        <tissue evidence="1">Leaf</tissue>
    </source>
</reference>
<protein>
    <submittedName>
        <fullName evidence="1">Uncharacterized protein</fullName>
    </submittedName>
</protein>
<accession>A0A2P2NBQ0</accession>
<name>A0A2P2NBQ0_RHIMU</name>
<dbReference type="EMBL" id="GGEC01059413">
    <property type="protein sequence ID" value="MBX39897.1"/>
    <property type="molecule type" value="Transcribed_RNA"/>
</dbReference>
<dbReference type="AlphaFoldDB" id="A0A2P2NBQ0"/>
<proteinExistence type="predicted"/>